<dbReference type="CDD" id="cd03190">
    <property type="entry name" value="GST_C_Omega_like"/>
    <property type="match status" value="1"/>
</dbReference>
<dbReference type="EMBL" id="JAULSR010000004">
    <property type="protein sequence ID" value="KAK0621553.1"/>
    <property type="molecule type" value="Genomic_DNA"/>
</dbReference>
<dbReference type="InterPro" id="IPR016639">
    <property type="entry name" value="GST_Omega/GSH"/>
</dbReference>
<name>A0AA39WTX6_9PEZI</name>
<evidence type="ECO:0000313" key="6">
    <source>
        <dbReference type="EMBL" id="KAK0621553.1"/>
    </source>
</evidence>
<dbReference type="PIRSF" id="PIRSF015753">
    <property type="entry name" value="GST"/>
    <property type="match status" value="1"/>
</dbReference>
<dbReference type="GO" id="GO:0004364">
    <property type="term" value="F:glutathione transferase activity"/>
    <property type="evidence" value="ECO:0007669"/>
    <property type="project" value="InterPro"/>
</dbReference>
<dbReference type="PANTHER" id="PTHR32419">
    <property type="entry name" value="GLUTATHIONYL-HYDROQUINONE REDUCTASE"/>
    <property type="match status" value="1"/>
</dbReference>
<dbReference type="SFLD" id="SFLDG01148">
    <property type="entry name" value="Xi_(cytGST)"/>
    <property type="match status" value="1"/>
</dbReference>
<comment type="similarity">
    <text evidence="1">Belongs to the GST superfamily.</text>
</comment>
<feature type="binding site" evidence="3">
    <location>
        <begin position="143"/>
        <end position="146"/>
    </location>
    <ligand>
        <name>glutathione</name>
        <dbReference type="ChEBI" id="CHEBI:57925"/>
    </ligand>
</feature>
<proteinExistence type="inferred from homology"/>
<accession>A0AA39WTX6</accession>
<feature type="domain" description="GST N-terminal" evidence="5">
    <location>
        <begin position="65"/>
        <end position="171"/>
    </location>
</feature>
<feature type="site" description="Lowers pKa of active site Cys" evidence="4">
    <location>
        <position position="271"/>
    </location>
</feature>
<evidence type="ECO:0000259" key="5">
    <source>
        <dbReference type="Pfam" id="PF13409"/>
    </source>
</evidence>
<feature type="active site" description="Nucleophile" evidence="2">
    <location>
        <position position="66"/>
    </location>
</feature>
<evidence type="ECO:0000256" key="1">
    <source>
        <dbReference type="ARBA" id="ARBA00007409"/>
    </source>
</evidence>
<dbReference type="PANTHER" id="PTHR32419:SF6">
    <property type="entry name" value="GLUTATHIONE S-TRANSFERASE OMEGA-LIKE 1-RELATED"/>
    <property type="match status" value="1"/>
</dbReference>
<dbReference type="SFLD" id="SFLDS00019">
    <property type="entry name" value="Glutathione_Transferase_(cytos"/>
    <property type="match status" value="1"/>
</dbReference>
<feature type="binding site" evidence="3">
    <location>
        <begin position="161"/>
        <end position="162"/>
    </location>
    <ligand>
        <name>glutathione</name>
        <dbReference type="ChEBI" id="CHEBI:57925"/>
    </ligand>
</feature>
<organism evidence="6 7">
    <name type="scientific">Bombardia bombarda</name>
    <dbReference type="NCBI Taxonomy" id="252184"/>
    <lineage>
        <taxon>Eukaryota</taxon>
        <taxon>Fungi</taxon>
        <taxon>Dikarya</taxon>
        <taxon>Ascomycota</taxon>
        <taxon>Pezizomycotina</taxon>
        <taxon>Sordariomycetes</taxon>
        <taxon>Sordariomycetidae</taxon>
        <taxon>Sordariales</taxon>
        <taxon>Lasiosphaeriaceae</taxon>
        <taxon>Bombardia</taxon>
    </lineage>
</organism>
<reference evidence="6" key="1">
    <citation type="submission" date="2023-06" db="EMBL/GenBank/DDBJ databases">
        <title>Genome-scale phylogeny and comparative genomics of the fungal order Sordariales.</title>
        <authorList>
            <consortium name="Lawrence Berkeley National Laboratory"/>
            <person name="Hensen N."/>
            <person name="Bonometti L."/>
            <person name="Westerberg I."/>
            <person name="Brannstrom I.O."/>
            <person name="Guillou S."/>
            <person name="Cros-Aarteil S."/>
            <person name="Calhoun S."/>
            <person name="Haridas S."/>
            <person name="Kuo A."/>
            <person name="Mondo S."/>
            <person name="Pangilinan J."/>
            <person name="Riley R."/>
            <person name="LaButti K."/>
            <person name="Andreopoulos B."/>
            <person name="Lipzen A."/>
            <person name="Chen C."/>
            <person name="Yanf M."/>
            <person name="Daum C."/>
            <person name="Ng V."/>
            <person name="Clum A."/>
            <person name="Steindorff A."/>
            <person name="Ohm R."/>
            <person name="Martin F."/>
            <person name="Silar P."/>
            <person name="Natvig D."/>
            <person name="Lalanne C."/>
            <person name="Gautier V."/>
            <person name="Ament-velasquez S.L."/>
            <person name="Kruys A."/>
            <person name="Hutchinson M.I."/>
            <person name="Powell A.J."/>
            <person name="Barry K."/>
            <person name="Miller A.N."/>
            <person name="Grigoriev I.V."/>
            <person name="Debuchy R."/>
            <person name="Gladieux P."/>
            <person name="Thoren M.H."/>
            <person name="Johannesson H."/>
        </authorList>
    </citation>
    <scope>NUCLEOTIDE SEQUENCE</scope>
    <source>
        <strain evidence="6">SMH3391-2</strain>
    </source>
</reference>
<dbReference type="FunFam" id="3.40.30.10:FF:000162">
    <property type="entry name" value="Glutathione S-transferase Gst3"/>
    <property type="match status" value="1"/>
</dbReference>
<comment type="caution">
    <text evidence="6">The sequence shown here is derived from an EMBL/GenBank/DDBJ whole genome shotgun (WGS) entry which is preliminary data.</text>
</comment>
<dbReference type="SFLD" id="SFLDG01206">
    <property type="entry name" value="Xi.1"/>
    <property type="match status" value="1"/>
</dbReference>
<keyword evidence="7" id="KW-1185">Reference proteome</keyword>
<dbReference type="InterPro" id="IPR004045">
    <property type="entry name" value="Glutathione_S-Trfase_N"/>
</dbReference>
<dbReference type="InterPro" id="IPR036249">
    <property type="entry name" value="Thioredoxin-like_sf"/>
</dbReference>
<dbReference type="Pfam" id="PF13409">
    <property type="entry name" value="GST_N_2"/>
    <property type="match status" value="1"/>
</dbReference>
<feature type="site" description="Lowers pKa of active site Cys" evidence="4">
    <location>
        <position position="316"/>
    </location>
</feature>
<dbReference type="GO" id="GO:0005737">
    <property type="term" value="C:cytoplasm"/>
    <property type="evidence" value="ECO:0007669"/>
    <property type="project" value="TreeGrafter"/>
</dbReference>
<dbReference type="SUPFAM" id="SSF47616">
    <property type="entry name" value="GST C-terminal domain-like"/>
    <property type="match status" value="1"/>
</dbReference>
<feature type="active site" description="Proton donor/acceptor" evidence="2">
    <location>
        <position position="211"/>
    </location>
</feature>
<dbReference type="InterPro" id="IPR036282">
    <property type="entry name" value="Glutathione-S-Trfase_C_sf"/>
</dbReference>
<dbReference type="AlphaFoldDB" id="A0AA39WTX6"/>
<protein>
    <submittedName>
        <fullName evidence="6">Glutathione S-transferase</fullName>
    </submittedName>
</protein>
<dbReference type="Gene3D" id="1.20.1050.10">
    <property type="match status" value="1"/>
</dbReference>
<evidence type="ECO:0000256" key="2">
    <source>
        <dbReference type="PIRSR" id="PIRSR015753-1"/>
    </source>
</evidence>
<gene>
    <name evidence="6" type="ORF">B0T17DRAFT_494226</name>
</gene>
<dbReference type="InterPro" id="IPR040079">
    <property type="entry name" value="Glutathione_S-Trfase"/>
</dbReference>
<evidence type="ECO:0000256" key="4">
    <source>
        <dbReference type="PIRSR" id="PIRSR015753-3"/>
    </source>
</evidence>
<evidence type="ECO:0000256" key="3">
    <source>
        <dbReference type="PIRSR" id="PIRSR015753-2"/>
    </source>
</evidence>
<dbReference type="SUPFAM" id="SSF52833">
    <property type="entry name" value="Thioredoxin-like"/>
    <property type="match status" value="1"/>
</dbReference>
<dbReference type="Gene3D" id="3.40.30.10">
    <property type="entry name" value="Glutaredoxin"/>
    <property type="match status" value="1"/>
</dbReference>
<dbReference type="Proteomes" id="UP001174934">
    <property type="component" value="Unassembled WGS sequence"/>
</dbReference>
<dbReference type="InterPro" id="IPR047047">
    <property type="entry name" value="GST_Omega-like_C"/>
</dbReference>
<dbReference type="Pfam" id="PF13410">
    <property type="entry name" value="GST_C_2"/>
    <property type="match status" value="1"/>
</dbReference>
<evidence type="ECO:0000313" key="7">
    <source>
        <dbReference type="Proteomes" id="UP001174934"/>
    </source>
</evidence>
<feature type="binding site" evidence="3">
    <location>
        <position position="100"/>
    </location>
    <ligand>
        <name>glutathione</name>
        <dbReference type="ChEBI" id="CHEBI:57925"/>
    </ligand>
</feature>
<sequence>MLLLTSPSQTQTSTQETKITDWVVPSDKSGEFKRQQSSFRNFISREKGAEFPPEKGRYHLYVSYACPWATRCLIARKLKGLEDIISFSSVHWHMGPKEGWRFATPEDTDAEGENVIPAPVEGHEKFTHIREVYFQVNPDYQGRFTVPVLYDKVQKTIVSNESSEILRMFGTEFDDIIDEKYRSVDLYPGALRKEIDAAHEWQYDKINNGVYKSGFATTQEAYERNVVALFDALDKAEAHLNSSEGPYYFGKDITEVDVRLWVTIIRFDPVYVQHFKCNIRDIRSGYPALHKWMRHLYWNVPAFRDSTNFLHIKSHYTRSHTQINPLSITPLGPVPDILPLEEEVPAVKAAAGKA</sequence>